<keyword evidence="1" id="KW-1133">Transmembrane helix</keyword>
<proteinExistence type="predicted"/>
<evidence type="ECO:0000256" key="1">
    <source>
        <dbReference type="SAM" id="Phobius"/>
    </source>
</evidence>
<evidence type="ECO:0000313" key="3">
    <source>
        <dbReference type="Proteomes" id="UP001201163"/>
    </source>
</evidence>
<comment type="caution">
    <text evidence="2">The sequence shown here is derived from an EMBL/GenBank/DDBJ whole genome shotgun (WGS) entry which is preliminary data.</text>
</comment>
<dbReference type="EMBL" id="JAKELL010000005">
    <property type="protein sequence ID" value="KAH8998630.1"/>
    <property type="molecule type" value="Genomic_DNA"/>
</dbReference>
<feature type="transmembrane region" description="Helical" evidence="1">
    <location>
        <begin position="150"/>
        <end position="170"/>
    </location>
</feature>
<reference evidence="2" key="1">
    <citation type="submission" date="2022-01" db="EMBL/GenBank/DDBJ databases">
        <title>Comparative genomics reveals a dynamic genome evolution in the ectomycorrhizal milk-cap (Lactarius) mushrooms.</title>
        <authorList>
            <consortium name="DOE Joint Genome Institute"/>
            <person name="Lebreton A."/>
            <person name="Tang N."/>
            <person name="Kuo A."/>
            <person name="LaButti K."/>
            <person name="Drula E."/>
            <person name="Barry K."/>
            <person name="Clum A."/>
            <person name="Lipzen A."/>
            <person name="Mousain D."/>
            <person name="Ng V."/>
            <person name="Wang R."/>
            <person name="Wang X."/>
            <person name="Dai Y."/>
            <person name="Henrissat B."/>
            <person name="Grigoriev I.V."/>
            <person name="Guerin-Laguette A."/>
            <person name="Yu F."/>
            <person name="Martin F.M."/>
        </authorList>
    </citation>
    <scope>NUCLEOTIDE SEQUENCE</scope>
    <source>
        <strain evidence="2">QP</strain>
    </source>
</reference>
<keyword evidence="3" id="KW-1185">Reference proteome</keyword>
<sequence length="319" mass="35559">MGQLSPMLQLIASTLNAVAVGRYSIACACVPLLLSKLTNQGSSLAACTFRLRDSASRQLDEEVAFVSVCLHIPCFMECCKGAYLFCRYWPLVVAPFHLWGFIGNHERHVCETHYHALYACTVPTICYSHWCPSVILMLRTYAFTGRRRTILVVLSISFFSLVGVAIWVISTQLTLTALFMIEERSACFATSNQPDFHVVRPVGAYHLGHCFQQRGTFGPLGQSFLKQGILVYLIMTALNALTIGTYFSSNLLHQGIGSWFAYILPSTLVIVLMLRRKASPTETQLHVQYSHMVDEALEMVESHPETSEGFMPSSSTVQP</sequence>
<keyword evidence="1" id="KW-0812">Transmembrane</keyword>
<dbReference type="Proteomes" id="UP001201163">
    <property type="component" value="Unassembled WGS sequence"/>
</dbReference>
<name>A0AAD4QGY5_9AGAM</name>
<gene>
    <name evidence="2" type="ORF">EDB92DRAFT_1836252</name>
</gene>
<evidence type="ECO:0000313" key="2">
    <source>
        <dbReference type="EMBL" id="KAH8998630.1"/>
    </source>
</evidence>
<feature type="transmembrane region" description="Helical" evidence="1">
    <location>
        <begin position="259"/>
        <end position="275"/>
    </location>
</feature>
<dbReference type="AlphaFoldDB" id="A0AAD4QGY5"/>
<accession>A0AAD4QGY5</accession>
<feature type="transmembrane region" description="Helical" evidence="1">
    <location>
        <begin position="229"/>
        <end position="247"/>
    </location>
</feature>
<protein>
    <submittedName>
        <fullName evidence="2">Uncharacterized protein</fullName>
    </submittedName>
</protein>
<organism evidence="2 3">
    <name type="scientific">Lactarius akahatsu</name>
    <dbReference type="NCBI Taxonomy" id="416441"/>
    <lineage>
        <taxon>Eukaryota</taxon>
        <taxon>Fungi</taxon>
        <taxon>Dikarya</taxon>
        <taxon>Basidiomycota</taxon>
        <taxon>Agaricomycotina</taxon>
        <taxon>Agaricomycetes</taxon>
        <taxon>Russulales</taxon>
        <taxon>Russulaceae</taxon>
        <taxon>Lactarius</taxon>
    </lineage>
</organism>
<keyword evidence="1" id="KW-0472">Membrane</keyword>